<keyword evidence="3" id="KW-0378">Hydrolase</keyword>
<dbReference type="GO" id="GO:0016042">
    <property type="term" value="P:lipid catabolic process"/>
    <property type="evidence" value="ECO:0007669"/>
    <property type="project" value="InterPro"/>
</dbReference>
<dbReference type="CDD" id="cd16014">
    <property type="entry name" value="PLC"/>
    <property type="match status" value="1"/>
</dbReference>
<organism evidence="5 6">
    <name type="scientific">Scleromatobacter humisilvae</name>
    <dbReference type="NCBI Taxonomy" id="2897159"/>
    <lineage>
        <taxon>Bacteria</taxon>
        <taxon>Pseudomonadati</taxon>
        <taxon>Pseudomonadota</taxon>
        <taxon>Betaproteobacteria</taxon>
        <taxon>Burkholderiales</taxon>
        <taxon>Sphaerotilaceae</taxon>
        <taxon>Scleromatobacter</taxon>
    </lineage>
</organism>
<dbReference type="RefSeq" id="WP_275683219.1">
    <property type="nucleotide sequence ID" value="NZ_JAJLJH010000004.1"/>
</dbReference>
<dbReference type="PANTHER" id="PTHR31956:SF1">
    <property type="entry name" value="NON-SPECIFIC PHOSPHOLIPASE C1"/>
    <property type="match status" value="1"/>
</dbReference>
<dbReference type="PROSITE" id="PS51318">
    <property type="entry name" value="TAT"/>
    <property type="match status" value="1"/>
</dbReference>
<evidence type="ECO:0000259" key="4">
    <source>
        <dbReference type="Pfam" id="PF05506"/>
    </source>
</evidence>
<dbReference type="EC" id="3.1.4.3" evidence="2"/>
<feature type="domain" description="Bacterial phospholipase C C-terminal" evidence="4">
    <location>
        <begin position="606"/>
        <end position="683"/>
    </location>
</feature>
<comment type="caution">
    <text evidence="5">The sequence shown here is derived from an EMBL/GenBank/DDBJ whole genome shotgun (WGS) entry which is preliminary data.</text>
</comment>
<dbReference type="AlphaFoldDB" id="A0A9X1YIK4"/>
<keyword evidence="6" id="KW-1185">Reference proteome</keyword>
<dbReference type="NCBIfam" id="TIGR01409">
    <property type="entry name" value="TAT_signal_seq"/>
    <property type="match status" value="1"/>
</dbReference>
<dbReference type="InterPro" id="IPR006311">
    <property type="entry name" value="TAT_signal"/>
</dbReference>
<dbReference type="InterPro" id="IPR007312">
    <property type="entry name" value="Phosphoesterase"/>
</dbReference>
<gene>
    <name evidence="5" type="ORF">LPC04_15805</name>
</gene>
<dbReference type="GO" id="GO:0034480">
    <property type="term" value="F:phosphatidylcholine phospholipase C activity"/>
    <property type="evidence" value="ECO:0007669"/>
    <property type="project" value="UniProtKB-EC"/>
</dbReference>
<dbReference type="NCBIfam" id="TIGR03396">
    <property type="entry name" value="PC_PLC"/>
    <property type="match status" value="1"/>
</dbReference>
<feature type="domain" description="Bacterial phospholipase C C-terminal" evidence="4">
    <location>
        <begin position="502"/>
        <end position="588"/>
    </location>
</feature>
<dbReference type="PANTHER" id="PTHR31956">
    <property type="entry name" value="NON-SPECIFIC PHOSPHOLIPASE C4-RELATED"/>
    <property type="match status" value="1"/>
</dbReference>
<reference evidence="5" key="1">
    <citation type="submission" date="2021-11" db="EMBL/GenBank/DDBJ databases">
        <title>BS-T2-15 a new species belonging to the Comamonadaceae family isolated from the soil of a French oak forest.</title>
        <authorList>
            <person name="Mieszkin S."/>
            <person name="Alain K."/>
        </authorList>
    </citation>
    <scope>NUCLEOTIDE SEQUENCE</scope>
    <source>
        <strain evidence="5">BS-T2-15</strain>
    </source>
</reference>
<dbReference type="Gene3D" id="3.40.720.10">
    <property type="entry name" value="Alkaline Phosphatase, subunit A"/>
    <property type="match status" value="2"/>
</dbReference>
<name>A0A9X1YIK4_9BURK</name>
<comment type="similarity">
    <text evidence="1">Belongs to the bacterial phospholipase C family.</text>
</comment>
<dbReference type="InterPro" id="IPR017850">
    <property type="entry name" value="Alkaline_phosphatase_core_sf"/>
</dbReference>
<dbReference type="InterPro" id="IPR019546">
    <property type="entry name" value="TAT_signal_bac_arc"/>
</dbReference>
<accession>A0A9X1YIK4</accession>
<evidence type="ECO:0000313" key="5">
    <source>
        <dbReference type="EMBL" id="MCK9687174.1"/>
    </source>
</evidence>
<dbReference type="InterPro" id="IPR017767">
    <property type="entry name" value="PC-PLC"/>
</dbReference>
<evidence type="ECO:0000256" key="2">
    <source>
        <dbReference type="ARBA" id="ARBA00012018"/>
    </source>
</evidence>
<dbReference type="Pfam" id="PF05506">
    <property type="entry name" value="PLipase_C_C"/>
    <property type="match status" value="2"/>
</dbReference>
<evidence type="ECO:0000256" key="1">
    <source>
        <dbReference type="ARBA" id="ARBA00009717"/>
    </source>
</evidence>
<dbReference type="Pfam" id="PF04185">
    <property type="entry name" value="Phosphoesterase"/>
    <property type="match status" value="1"/>
</dbReference>
<protein>
    <recommendedName>
        <fullName evidence="2">phospholipase C</fullName>
        <ecNumber evidence="2">3.1.4.3</ecNumber>
    </recommendedName>
</protein>
<dbReference type="EMBL" id="JAJLJH010000004">
    <property type="protein sequence ID" value="MCK9687174.1"/>
    <property type="molecule type" value="Genomic_DNA"/>
</dbReference>
<evidence type="ECO:0000313" key="6">
    <source>
        <dbReference type="Proteomes" id="UP001139353"/>
    </source>
</evidence>
<proteinExistence type="inferred from homology"/>
<dbReference type="InterPro" id="IPR008475">
    <property type="entry name" value="PLipase_C_C"/>
</dbReference>
<evidence type="ECO:0000256" key="3">
    <source>
        <dbReference type="ARBA" id="ARBA00022801"/>
    </source>
</evidence>
<sequence length="697" mass="76012">MTDSNRRDFLRYATAAGAVGANGVPGLIQKALAIPANRETGTLKDVKHIVILMQENRSFDHYFGAMKGVRGFGDPRPAALPNGKAVWHQPNNGGELLPFHPTAPNLGLQFLDGTPHDWTTTHQAWNGGRYDQWVAAKGTNTMAYFTRNDIPFHYALADAFTVCDAYHCALLGPTDPNRYHMWTGWVGNDGSGAGPVVDNAEAGYGWSTYPELLQAAGVTWKVYQDVGNGLNAAGFWGWTDNPYIGNYGDNSLLYFHQYQNALPGSPLHQGALTGTNVLADPAQTFFDILKADVANGTLPQVSWIVAPEAFSEHPNWAPNYGAWYTSQVLEILTSNEKLWAQTALFITYDENDGFFDHVVPPTPTAGLSTVPLTNDFFAGNATYPAGPYGLGQRVPMIVVSPWTRGGWVCSEVFDHTSLIRFIEQRFGVGNAAGKEHNITPWRRAVCGDLVSAFNFASPNDAVPKLPSTAGYAPPDARRHDSYVPIPPTVQAMPKQESGLKWSRALPYNLATHGKIDARHRTFELVFANHGDRGAVFRVAVAGSADAPRTYTVESGKKLQDTWTTVPANGVYDFVVTGPGAFHRHFAGDAVAAAVRSAIAPEVRAEHGGFGDDCLRLRLSNDGETTVRLTVAANAYSKQPARHYRLSPGEVIEDRWSVDETYGWYDLSVTCEQSAAFLRRLAGRVENGKPRLSDPATA</sequence>
<dbReference type="Proteomes" id="UP001139353">
    <property type="component" value="Unassembled WGS sequence"/>
</dbReference>